<keyword evidence="17" id="KW-1185">Reference proteome</keyword>
<evidence type="ECO:0000256" key="14">
    <source>
        <dbReference type="SAM" id="MobiDB-lite"/>
    </source>
</evidence>
<dbReference type="InterPro" id="IPR050979">
    <property type="entry name" value="LD-transpeptidase"/>
</dbReference>
<dbReference type="Proteomes" id="UP000252004">
    <property type="component" value="Chromosome"/>
</dbReference>
<proteinExistence type="predicted"/>
<dbReference type="PANTHER" id="PTHR30582">
    <property type="entry name" value="L,D-TRANSPEPTIDASE"/>
    <property type="match status" value="1"/>
</dbReference>
<dbReference type="CDD" id="cd16913">
    <property type="entry name" value="YkuD_like"/>
    <property type="match status" value="1"/>
</dbReference>
<reference evidence="16 17" key="1">
    <citation type="submission" date="2018-01" db="EMBL/GenBank/DDBJ databases">
        <title>Draft genome Sequence of streptomyces globosus LZH-48.</title>
        <authorList>
            <person name="Ran K."/>
            <person name="Li Z."/>
            <person name="Wei S."/>
            <person name="Dong R."/>
        </authorList>
    </citation>
    <scope>NUCLEOTIDE SEQUENCE [LARGE SCALE GENOMIC DNA]</scope>
    <source>
        <strain evidence="16 17">LZH-48</strain>
    </source>
</reference>
<evidence type="ECO:0000256" key="12">
    <source>
        <dbReference type="ARBA" id="ARBA00060592"/>
    </source>
</evidence>
<keyword evidence="9" id="KW-0449">Lipoprotein</keyword>
<evidence type="ECO:0000256" key="13">
    <source>
        <dbReference type="PROSITE-ProRule" id="PRU01373"/>
    </source>
</evidence>
<dbReference type="InterPro" id="IPR005490">
    <property type="entry name" value="LD_TPept_cat_dom"/>
</dbReference>
<keyword evidence="3" id="KW-0808">Transferase</keyword>
<evidence type="ECO:0000313" key="16">
    <source>
        <dbReference type="EMBL" id="AXE25051.1"/>
    </source>
</evidence>
<accession>A0A344U2D0</accession>
<evidence type="ECO:0000256" key="11">
    <source>
        <dbReference type="ARBA" id="ARBA00023316"/>
    </source>
</evidence>
<feature type="region of interest" description="Disordered" evidence="14">
    <location>
        <begin position="1"/>
        <end position="39"/>
    </location>
</feature>
<organism evidence="16 17">
    <name type="scientific">Streptomyces globosus</name>
    <dbReference type="NCBI Taxonomy" id="68209"/>
    <lineage>
        <taxon>Bacteria</taxon>
        <taxon>Bacillati</taxon>
        <taxon>Actinomycetota</taxon>
        <taxon>Actinomycetes</taxon>
        <taxon>Kitasatosporales</taxon>
        <taxon>Streptomycetaceae</taxon>
        <taxon>Streptomyces</taxon>
    </lineage>
</organism>
<evidence type="ECO:0000256" key="5">
    <source>
        <dbReference type="ARBA" id="ARBA00022960"/>
    </source>
</evidence>
<dbReference type="GO" id="GO:0018104">
    <property type="term" value="P:peptidoglycan-protein cross-linking"/>
    <property type="evidence" value="ECO:0007669"/>
    <property type="project" value="TreeGrafter"/>
</dbReference>
<evidence type="ECO:0000256" key="4">
    <source>
        <dbReference type="ARBA" id="ARBA00022729"/>
    </source>
</evidence>
<evidence type="ECO:0000313" key="17">
    <source>
        <dbReference type="Proteomes" id="UP000252004"/>
    </source>
</evidence>
<sequence>MSPTHPAPHPPREPLAAQPQQDVPERPSPGSSRSRRSRAWSVAAAVTGAALLVAAAPASAPQGPAGGSAARASAGVVLLVGRALEEGGGSAAGCAAERFRAGLCTGWRQQRVRATADGAGAVLREPRGRGAVRTARTVVLPTDPGGPLEIGLAGPGLLTDVTVQDAHGRHVGGVLSPKGLHWNNTEPLRAGELYTVRVGAQDAAGTPVGATMAFRTAPAPRSGRVTAGFGPRPGTYGAGQIVTASLSRPIPAADREARARVERSLEVASEPAVQGAWHWVDASTLHYRPRTYWPAHAVVRVRSGLDGVDLGEHGHGGPSEPVEFAIGDRIEALTDSAAHRMTVRRNGRVLRTIPVTTGKEGFRTRSGIKVVLGQEARVRMRGDTVGIQRGTSEFYDLSVRYATRVTWSGEYVHAAPWSVDAQGRENVSHGCTGMSTADAAWFFDTVRIGDIVEVVNSGGEPMEPFANGFGDWNLDWKAWLAGSALAPEAAEAAPAAAVSAGAPRTPARLLPMV</sequence>
<dbReference type="GO" id="GO:0071972">
    <property type="term" value="F:peptidoglycan L,D-transpeptidase activity"/>
    <property type="evidence" value="ECO:0007669"/>
    <property type="project" value="TreeGrafter"/>
</dbReference>
<keyword evidence="2" id="KW-1003">Cell membrane</keyword>
<evidence type="ECO:0000256" key="8">
    <source>
        <dbReference type="ARBA" id="ARBA00023139"/>
    </source>
</evidence>
<evidence type="ECO:0000256" key="2">
    <source>
        <dbReference type="ARBA" id="ARBA00022475"/>
    </source>
</evidence>
<dbReference type="InterPro" id="IPR038063">
    <property type="entry name" value="Transpep_catalytic_dom"/>
</dbReference>
<dbReference type="Gene3D" id="2.60.40.3780">
    <property type="match status" value="1"/>
</dbReference>
<dbReference type="EMBL" id="CP030862">
    <property type="protein sequence ID" value="AXE25051.1"/>
    <property type="molecule type" value="Genomic_DNA"/>
</dbReference>
<dbReference type="PANTHER" id="PTHR30582:SF2">
    <property type="entry name" value="L,D-TRANSPEPTIDASE YCIB-RELATED"/>
    <property type="match status" value="1"/>
</dbReference>
<keyword evidence="10" id="KW-0012">Acyltransferase</keyword>
<dbReference type="KEGG" id="sgz:C0216_17765"/>
<feature type="active site" description="Nucleophile" evidence="13">
    <location>
        <position position="431"/>
    </location>
</feature>
<evidence type="ECO:0000256" key="7">
    <source>
        <dbReference type="ARBA" id="ARBA00023136"/>
    </source>
</evidence>
<keyword evidence="4" id="KW-0732">Signal</keyword>
<keyword evidence="7" id="KW-0472">Membrane</keyword>
<dbReference type="Pfam" id="PF17964">
    <property type="entry name" value="Big_10"/>
    <property type="match status" value="1"/>
</dbReference>
<gene>
    <name evidence="16" type="ORF">C0216_17765</name>
</gene>
<dbReference type="UniPathway" id="UPA00219"/>
<evidence type="ECO:0000256" key="1">
    <source>
        <dbReference type="ARBA" id="ARBA00004752"/>
    </source>
</evidence>
<dbReference type="FunFam" id="2.40.440.10:FF:000005">
    <property type="entry name" value="L,D-transpeptidase 2"/>
    <property type="match status" value="1"/>
</dbReference>
<dbReference type="Pfam" id="PF03734">
    <property type="entry name" value="YkuD"/>
    <property type="match status" value="1"/>
</dbReference>
<feature type="domain" description="L,D-TPase catalytic" evidence="15">
    <location>
        <begin position="330"/>
        <end position="455"/>
    </location>
</feature>
<keyword evidence="6 13" id="KW-0573">Peptidoglycan synthesis</keyword>
<keyword evidence="11 13" id="KW-0961">Cell wall biogenesis/degradation</keyword>
<dbReference type="InterPro" id="IPR041280">
    <property type="entry name" value="Big_10"/>
</dbReference>
<keyword evidence="5 13" id="KW-0133">Cell shape</keyword>
<dbReference type="GO" id="GO:0016746">
    <property type="term" value="F:acyltransferase activity"/>
    <property type="evidence" value="ECO:0007669"/>
    <property type="project" value="UniProtKB-KW"/>
</dbReference>
<evidence type="ECO:0000259" key="15">
    <source>
        <dbReference type="PROSITE" id="PS52029"/>
    </source>
</evidence>
<dbReference type="SUPFAM" id="SSF141523">
    <property type="entry name" value="L,D-transpeptidase catalytic domain-like"/>
    <property type="match status" value="1"/>
</dbReference>
<protein>
    <recommendedName>
        <fullName evidence="15">L,D-TPase catalytic domain-containing protein</fullName>
    </recommendedName>
</protein>
<dbReference type="Gene3D" id="2.60.40.3710">
    <property type="match status" value="1"/>
</dbReference>
<dbReference type="GO" id="GO:0005576">
    <property type="term" value="C:extracellular region"/>
    <property type="evidence" value="ECO:0007669"/>
    <property type="project" value="TreeGrafter"/>
</dbReference>
<dbReference type="AlphaFoldDB" id="A0A344U2D0"/>
<evidence type="ECO:0000256" key="9">
    <source>
        <dbReference type="ARBA" id="ARBA00023288"/>
    </source>
</evidence>
<dbReference type="OrthoDB" id="5242354at2"/>
<comment type="pathway">
    <text evidence="12">Glycan biosynthesis.</text>
</comment>
<comment type="pathway">
    <text evidence="1 13">Cell wall biogenesis; peptidoglycan biosynthesis.</text>
</comment>
<dbReference type="GO" id="GO:0071555">
    <property type="term" value="P:cell wall organization"/>
    <property type="evidence" value="ECO:0007669"/>
    <property type="project" value="UniProtKB-UniRule"/>
</dbReference>
<evidence type="ECO:0000256" key="3">
    <source>
        <dbReference type="ARBA" id="ARBA00022679"/>
    </source>
</evidence>
<dbReference type="PROSITE" id="PS52029">
    <property type="entry name" value="LD_TPASE"/>
    <property type="match status" value="1"/>
</dbReference>
<dbReference type="Gene3D" id="2.40.440.10">
    <property type="entry name" value="L,D-transpeptidase catalytic domain-like"/>
    <property type="match status" value="1"/>
</dbReference>
<dbReference type="GO" id="GO:0008360">
    <property type="term" value="P:regulation of cell shape"/>
    <property type="evidence" value="ECO:0007669"/>
    <property type="project" value="UniProtKB-UniRule"/>
</dbReference>
<evidence type="ECO:0000256" key="10">
    <source>
        <dbReference type="ARBA" id="ARBA00023315"/>
    </source>
</evidence>
<feature type="active site" description="Proton donor/acceptor" evidence="13">
    <location>
        <position position="413"/>
    </location>
</feature>
<name>A0A344U2D0_9ACTN</name>
<evidence type="ECO:0000256" key="6">
    <source>
        <dbReference type="ARBA" id="ARBA00022984"/>
    </source>
</evidence>
<keyword evidence="8" id="KW-0564">Palmitate</keyword>